<dbReference type="Gene3D" id="2.40.128.520">
    <property type="match status" value="1"/>
</dbReference>
<keyword evidence="1" id="KW-0732">Signal</keyword>
<dbReference type="Pfam" id="PF09917">
    <property type="entry name" value="DUF2147"/>
    <property type="match status" value="1"/>
</dbReference>
<gene>
    <name evidence="3" type="ORF">FBQ73_05575</name>
</gene>
<evidence type="ECO:0000256" key="1">
    <source>
        <dbReference type="SAM" id="SignalP"/>
    </source>
</evidence>
<dbReference type="GeneID" id="95772930"/>
<proteinExistence type="predicted"/>
<sequence length="139" mass="14568">MRLRLFAGIAIAGLFCAPALAADPVGLWQTPSRGGQVEISKCGASLCGRLVSSEGIKADPNLKDVNNANASLRSRPVKGISILTGFSGGPKEWSGGSIYNAEDGKTYSGSITLDGDDTLKLRGCVVAPLCKTQTWTRLR</sequence>
<dbReference type="Proteomes" id="UP000305131">
    <property type="component" value="Unassembled WGS sequence"/>
</dbReference>
<name>A0A6C1KH34_XANAU</name>
<reference evidence="3 4" key="1">
    <citation type="submission" date="2019-05" db="EMBL/GenBank/DDBJ databases">
        <authorList>
            <person name="Zhou X."/>
        </authorList>
    </citation>
    <scope>NUCLEOTIDE SEQUENCE [LARGE SCALE GENOMIC DNA]</scope>
    <source>
        <strain evidence="3 4">DSM 432</strain>
    </source>
</reference>
<dbReference type="EMBL" id="VAUP01000015">
    <property type="protein sequence ID" value="TLX43588.1"/>
    <property type="molecule type" value="Genomic_DNA"/>
</dbReference>
<dbReference type="RefSeq" id="WP_138398504.1">
    <property type="nucleotide sequence ID" value="NZ_JBAFVI010000001.1"/>
</dbReference>
<dbReference type="OrthoDB" id="9811671at2"/>
<dbReference type="InterPro" id="IPR019223">
    <property type="entry name" value="DUF2147"/>
</dbReference>
<accession>A0A6C1KH34</accession>
<feature type="signal peptide" evidence="1">
    <location>
        <begin position="1"/>
        <end position="21"/>
    </location>
</feature>
<comment type="caution">
    <text evidence="3">The sequence shown here is derived from an EMBL/GenBank/DDBJ whole genome shotgun (WGS) entry which is preliminary data.</text>
</comment>
<evidence type="ECO:0000313" key="3">
    <source>
        <dbReference type="EMBL" id="TLX43588.1"/>
    </source>
</evidence>
<organism evidence="3 4">
    <name type="scientific">Xanthobacter autotrophicus</name>
    <dbReference type="NCBI Taxonomy" id="280"/>
    <lineage>
        <taxon>Bacteria</taxon>
        <taxon>Pseudomonadati</taxon>
        <taxon>Pseudomonadota</taxon>
        <taxon>Alphaproteobacteria</taxon>
        <taxon>Hyphomicrobiales</taxon>
        <taxon>Xanthobacteraceae</taxon>
        <taxon>Xanthobacter</taxon>
    </lineage>
</organism>
<dbReference type="PANTHER" id="PTHR36919">
    <property type="entry name" value="BLR1215 PROTEIN"/>
    <property type="match status" value="1"/>
</dbReference>
<dbReference type="PANTHER" id="PTHR36919:SF2">
    <property type="entry name" value="BLL6627 PROTEIN"/>
    <property type="match status" value="1"/>
</dbReference>
<protein>
    <submittedName>
        <fullName evidence="3">DUF2147 domain-containing protein</fullName>
    </submittedName>
</protein>
<feature type="chain" id="PRO_5025553928" evidence="1">
    <location>
        <begin position="22"/>
        <end position="139"/>
    </location>
</feature>
<evidence type="ECO:0000313" key="4">
    <source>
        <dbReference type="Proteomes" id="UP000305131"/>
    </source>
</evidence>
<evidence type="ECO:0000259" key="2">
    <source>
        <dbReference type="Pfam" id="PF09917"/>
    </source>
</evidence>
<feature type="domain" description="DUF2147" evidence="2">
    <location>
        <begin position="26"/>
        <end position="137"/>
    </location>
</feature>
<dbReference type="AlphaFoldDB" id="A0A6C1KH34"/>